<feature type="region of interest" description="Disordered" evidence="4">
    <location>
        <begin position="1"/>
        <end position="21"/>
    </location>
</feature>
<evidence type="ECO:0000256" key="1">
    <source>
        <dbReference type="ARBA" id="ARBA00010817"/>
    </source>
</evidence>
<dbReference type="GO" id="GO:0006285">
    <property type="term" value="P:base-excision repair, AP site formation"/>
    <property type="evidence" value="ECO:0007669"/>
    <property type="project" value="UniProtKB-ARBA"/>
</dbReference>
<dbReference type="InterPro" id="IPR011257">
    <property type="entry name" value="DNA_glycosylase"/>
</dbReference>
<dbReference type="GO" id="GO:0005634">
    <property type="term" value="C:nucleus"/>
    <property type="evidence" value="ECO:0007669"/>
    <property type="project" value="TreeGrafter"/>
</dbReference>
<dbReference type="OrthoDB" id="415889at2759"/>
<dbReference type="GO" id="GO:0043916">
    <property type="term" value="F:DNA-7-methylguanine glycosylase activity"/>
    <property type="evidence" value="ECO:0007669"/>
    <property type="project" value="TreeGrafter"/>
</dbReference>
<dbReference type="Proteomes" id="UP000011777">
    <property type="component" value="Unassembled WGS sequence"/>
</dbReference>
<dbReference type="InterPro" id="IPR003265">
    <property type="entry name" value="HhH-GPD_domain"/>
</dbReference>
<sequence>MAPLTRSKSTKTTIVSTPTSTTTTTTITTKKTITKKRQPLAKKPKLTKTSSDLEDLLTHISVPEDLSLPQSYIDNHTPEFINGIKHVLTVDPTLYPVIIHQDFTRFGSSVQKHKYADDGKIHTYWLSLIRSVIAQQVSGAAARAIETRFEGLFGDEIPTPEATLKFTPEELRAVGLSNMKTKYVQSISEAFSDVNNPLTKIEFYKESNLDDILTELCKLKGIGMWSAKMFAIFTLEEMDVFAEDDLGIARGMARYLNKRPELMKKIKQESADDEETQSMLKKKSKFASKSDSKRTWTPIHDGYVKYAARPYEPYRTVLMMILWRLSSTNIDVLEKVDE</sequence>
<keyword evidence="7" id="KW-1185">Reference proteome</keyword>
<dbReference type="HOGENOM" id="CLU_000445_72_4_1"/>
<dbReference type="EMBL" id="AOGT01002065">
    <property type="protein sequence ID" value="EMG46266.1"/>
    <property type="molecule type" value="Genomic_DNA"/>
</dbReference>
<comment type="caution">
    <text evidence="6">The sequence shown here is derived from an EMBL/GenBank/DDBJ whole genome shotgun (WGS) entry which is preliminary data.</text>
</comment>
<proteinExistence type="inferred from homology"/>
<dbReference type="GO" id="GO:0006307">
    <property type="term" value="P:DNA alkylation repair"/>
    <property type="evidence" value="ECO:0007669"/>
    <property type="project" value="TreeGrafter"/>
</dbReference>
<evidence type="ECO:0000256" key="2">
    <source>
        <dbReference type="ARBA" id="ARBA00022763"/>
    </source>
</evidence>
<evidence type="ECO:0000256" key="4">
    <source>
        <dbReference type="SAM" id="MobiDB-lite"/>
    </source>
</evidence>
<dbReference type="SUPFAM" id="SSF48150">
    <property type="entry name" value="DNA-glycosylase"/>
    <property type="match status" value="1"/>
</dbReference>
<protein>
    <recommendedName>
        <fullName evidence="5">HhH-GPD domain-containing protein</fullName>
    </recommendedName>
</protein>
<dbReference type="OMA" id="FMFILWR"/>
<dbReference type="PANTHER" id="PTHR43003:SF5">
    <property type="entry name" value="DNA-3-METHYLADENINE GLYCOSYLASE"/>
    <property type="match status" value="1"/>
</dbReference>
<evidence type="ECO:0000259" key="5">
    <source>
        <dbReference type="SMART" id="SM00478"/>
    </source>
</evidence>
<dbReference type="FunFam" id="1.10.340.30:FF:000004">
    <property type="entry name" value="DNA-3-methyladenine glycosylase II"/>
    <property type="match status" value="1"/>
</dbReference>
<dbReference type="InterPro" id="IPR000035">
    <property type="entry name" value="Alkylbase_DNA_glycsylse_CS"/>
</dbReference>
<dbReference type="eggNOG" id="KOG1918">
    <property type="taxonomic scope" value="Eukaryota"/>
</dbReference>
<dbReference type="Gene3D" id="1.10.340.30">
    <property type="entry name" value="Hypothetical protein, domain 2"/>
    <property type="match status" value="1"/>
</dbReference>
<dbReference type="SMART" id="SM00478">
    <property type="entry name" value="ENDO3c"/>
    <property type="match status" value="1"/>
</dbReference>
<dbReference type="PROSITE" id="PS00516">
    <property type="entry name" value="ALKYLBASE_DNA_GLYCOS"/>
    <property type="match status" value="1"/>
</dbReference>
<dbReference type="STRING" id="1245528.M3IIS1"/>
<evidence type="ECO:0000313" key="7">
    <source>
        <dbReference type="Proteomes" id="UP000011777"/>
    </source>
</evidence>
<reference evidence="6 7" key="1">
    <citation type="submission" date="2013-02" db="EMBL/GenBank/DDBJ databases">
        <title>Genome sequence of Candida maltosa Xu316, a potential industrial strain for xylitol and ethanol production.</title>
        <authorList>
            <person name="Yu J."/>
            <person name="Wang Q."/>
            <person name="Geng X."/>
            <person name="Bao W."/>
            <person name="He P."/>
            <person name="Cai J."/>
        </authorList>
    </citation>
    <scope>NUCLEOTIDE SEQUENCE [LARGE SCALE GENOMIC DNA]</scope>
    <source>
        <strain evidence="7">Xu316</strain>
    </source>
</reference>
<dbReference type="Pfam" id="PF00730">
    <property type="entry name" value="HhH-GPD"/>
    <property type="match status" value="1"/>
</dbReference>
<gene>
    <name evidence="6" type="ORF">G210_3496</name>
</gene>
<dbReference type="CDD" id="cd00056">
    <property type="entry name" value="ENDO3c"/>
    <property type="match status" value="1"/>
</dbReference>
<dbReference type="AlphaFoldDB" id="M3IIS1"/>
<evidence type="ECO:0000256" key="3">
    <source>
        <dbReference type="ARBA" id="ARBA00023204"/>
    </source>
</evidence>
<dbReference type="GO" id="GO:0008725">
    <property type="term" value="F:DNA-3-methyladenine glycosylase activity"/>
    <property type="evidence" value="ECO:0007669"/>
    <property type="project" value="TreeGrafter"/>
</dbReference>
<dbReference type="InterPro" id="IPR051912">
    <property type="entry name" value="Alkylbase_DNA_Glycosylase/TA"/>
</dbReference>
<keyword evidence="3" id="KW-0234">DNA repair</keyword>
<dbReference type="GO" id="GO:0032993">
    <property type="term" value="C:protein-DNA complex"/>
    <property type="evidence" value="ECO:0007669"/>
    <property type="project" value="TreeGrafter"/>
</dbReference>
<organism evidence="6 7">
    <name type="scientific">Candida maltosa (strain Xu316)</name>
    <name type="common">Yeast</name>
    <dbReference type="NCBI Taxonomy" id="1245528"/>
    <lineage>
        <taxon>Eukaryota</taxon>
        <taxon>Fungi</taxon>
        <taxon>Dikarya</taxon>
        <taxon>Ascomycota</taxon>
        <taxon>Saccharomycotina</taxon>
        <taxon>Pichiomycetes</taxon>
        <taxon>Debaryomycetaceae</taxon>
        <taxon>Candida/Lodderomyces clade</taxon>
        <taxon>Candida</taxon>
    </lineage>
</organism>
<dbReference type="Gene3D" id="1.10.1670.40">
    <property type="match status" value="1"/>
</dbReference>
<evidence type="ECO:0000313" key="6">
    <source>
        <dbReference type="EMBL" id="EMG46266.1"/>
    </source>
</evidence>
<keyword evidence="2" id="KW-0227">DNA damage</keyword>
<dbReference type="PANTHER" id="PTHR43003">
    <property type="entry name" value="DNA-3-METHYLADENINE GLYCOSYLASE"/>
    <property type="match status" value="1"/>
</dbReference>
<feature type="domain" description="HhH-GPD" evidence="5">
    <location>
        <begin position="133"/>
        <end position="289"/>
    </location>
</feature>
<name>M3IIS1_CANMX</name>
<comment type="similarity">
    <text evidence="1">Belongs to the alkylbase DNA glycosidase AlkA family.</text>
</comment>
<dbReference type="GO" id="GO:0032131">
    <property type="term" value="F:alkylated DNA binding"/>
    <property type="evidence" value="ECO:0007669"/>
    <property type="project" value="TreeGrafter"/>
</dbReference>
<accession>M3IIS1</accession>